<evidence type="ECO:0000259" key="9">
    <source>
        <dbReference type="SMART" id="SM00771"/>
    </source>
</evidence>
<keyword evidence="4 8" id="KW-0812">Transmembrane</keyword>
<proteinExistence type="predicted"/>
<evidence type="ECO:0000256" key="1">
    <source>
        <dbReference type="ARBA" id="ARBA00022475"/>
    </source>
</evidence>
<keyword evidence="3" id="KW-0132">Cell division</keyword>
<evidence type="ECO:0000256" key="8">
    <source>
        <dbReference type="SAM" id="Phobius"/>
    </source>
</evidence>
<keyword evidence="1" id="KW-1003">Cell membrane</keyword>
<evidence type="ECO:0000256" key="4">
    <source>
        <dbReference type="ARBA" id="ARBA00022692"/>
    </source>
</evidence>
<gene>
    <name evidence="10" type="ORF">MNBD_GAMMA21-631</name>
</gene>
<evidence type="ECO:0000256" key="7">
    <source>
        <dbReference type="ARBA" id="ARBA00023306"/>
    </source>
</evidence>
<keyword evidence="7" id="KW-0131">Cell cycle</keyword>
<dbReference type="SUPFAM" id="SSF64383">
    <property type="entry name" value="Cell-division protein ZipA, C-terminal domain"/>
    <property type="match status" value="1"/>
</dbReference>
<dbReference type="EMBL" id="UOFR01000007">
    <property type="protein sequence ID" value="VAW90897.1"/>
    <property type="molecule type" value="Genomic_DNA"/>
</dbReference>
<evidence type="ECO:0000313" key="10">
    <source>
        <dbReference type="EMBL" id="VAW90897.1"/>
    </source>
</evidence>
<dbReference type="PANTHER" id="PTHR38685:SF1">
    <property type="entry name" value="CELL DIVISION PROTEIN ZIPA"/>
    <property type="match status" value="1"/>
</dbReference>
<feature type="transmembrane region" description="Helical" evidence="8">
    <location>
        <begin position="6"/>
        <end position="23"/>
    </location>
</feature>
<keyword evidence="2" id="KW-0997">Cell inner membrane</keyword>
<keyword evidence="5 8" id="KW-1133">Transmembrane helix</keyword>
<evidence type="ECO:0000256" key="3">
    <source>
        <dbReference type="ARBA" id="ARBA00022618"/>
    </source>
</evidence>
<evidence type="ECO:0000256" key="6">
    <source>
        <dbReference type="ARBA" id="ARBA00023136"/>
    </source>
</evidence>
<dbReference type="GO" id="GO:0000917">
    <property type="term" value="P:division septum assembly"/>
    <property type="evidence" value="ECO:0007669"/>
    <property type="project" value="TreeGrafter"/>
</dbReference>
<dbReference type="Pfam" id="PF04354">
    <property type="entry name" value="ZipA_C"/>
    <property type="match status" value="1"/>
</dbReference>
<keyword evidence="6 8" id="KW-0472">Membrane</keyword>
<reference evidence="10" key="1">
    <citation type="submission" date="2018-06" db="EMBL/GenBank/DDBJ databases">
        <authorList>
            <person name="Zhirakovskaya E."/>
        </authorList>
    </citation>
    <scope>NUCLEOTIDE SEQUENCE</scope>
</reference>
<dbReference type="InterPro" id="IPR036765">
    <property type="entry name" value="ZipA_FtsZ-bd_C_sf"/>
</dbReference>
<evidence type="ECO:0000256" key="5">
    <source>
        <dbReference type="ARBA" id="ARBA00022989"/>
    </source>
</evidence>
<organism evidence="10">
    <name type="scientific">hydrothermal vent metagenome</name>
    <dbReference type="NCBI Taxonomy" id="652676"/>
    <lineage>
        <taxon>unclassified sequences</taxon>
        <taxon>metagenomes</taxon>
        <taxon>ecological metagenomes</taxon>
    </lineage>
</organism>
<dbReference type="InterPro" id="IPR007449">
    <property type="entry name" value="ZipA_FtsZ-bd_C"/>
</dbReference>
<dbReference type="AlphaFoldDB" id="A0A3B0ZU83"/>
<evidence type="ECO:0000256" key="2">
    <source>
        <dbReference type="ARBA" id="ARBA00022519"/>
    </source>
</evidence>
<accession>A0A3B0ZU83</accession>
<name>A0A3B0ZU83_9ZZZZ</name>
<protein>
    <recommendedName>
        <fullName evidence="9">ZipA C-terminal FtsZ-binding domain-containing protein</fullName>
    </recommendedName>
</protein>
<dbReference type="Gene3D" id="3.30.1400.10">
    <property type="entry name" value="ZipA, C-terminal FtsZ-binding domain"/>
    <property type="match status" value="1"/>
</dbReference>
<feature type="domain" description="ZipA C-terminal FtsZ-binding" evidence="9">
    <location>
        <begin position="112"/>
        <end position="243"/>
    </location>
</feature>
<sequence>MDTLRVSLIIIGIIIIGAIYLLGRRQVDADDEPFKVSSALSWLNLFTRFKFSFPKWEQSVSDDVISKTEELSAEDLADVKSIVAERKQVISTAEDITLIVELTSDQIAPAGEQLFVPITLIARHGRIFSGENIKSAMQESGFYLDRSGVYYLDIKDHQGYQQKLLGLANIVEPGTFDEEKFSTFESPGLVLYLHLPAPIEAREAFLMLINKGRELSAKLFGDMCDDTRSILTNQTISHLKEKVEAYRFKQKMTQIKNNRNS</sequence>
<dbReference type="PANTHER" id="PTHR38685">
    <property type="entry name" value="CELL DIVISION PROTEIN ZIPA"/>
    <property type="match status" value="1"/>
</dbReference>
<dbReference type="InterPro" id="IPR011919">
    <property type="entry name" value="Cell_div_ZipA"/>
</dbReference>
<dbReference type="GO" id="GO:0005886">
    <property type="term" value="C:plasma membrane"/>
    <property type="evidence" value="ECO:0007669"/>
    <property type="project" value="TreeGrafter"/>
</dbReference>
<dbReference type="SMART" id="SM00771">
    <property type="entry name" value="ZipA_C"/>
    <property type="match status" value="1"/>
</dbReference>
<dbReference type="GO" id="GO:0032153">
    <property type="term" value="C:cell division site"/>
    <property type="evidence" value="ECO:0007669"/>
    <property type="project" value="TreeGrafter"/>
</dbReference>